<comment type="caution">
    <text evidence="1">The sequence shown here is derived from an EMBL/GenBank/DDBJ whole genome shotgun (WGS) entry which is preliminary data.</text>
</comment>
<proteinExistence type="predicted"/>
<dbReference type="Proteomes" id="UP000197032">
    <property type="component" value="Unassembled WGS sequence"/>
</dbReference>
<evidence type="ECO:0000313" key="2">
    <source>
        <dbReference type="Proteomes" id="UP000197032"/>
    </source>
</evidence>
<dbReference type="EMBL" id="BDGJ01000117">
    <property type="protein sequence ID" value="GAW93145.1"/>
    <property type="molecule type" value="Genomic_DNA"/>
</dbReference>
<evidence type="ECO:0000313" key="1">
    <source>
        <dbReference type="EMBL" id="GAW93145.1"/>
    </source>
</evidence>
<reference evidence="2" key="1">
    <citation type="journal article" date="2017" name="Appl. Environ. Microbiol.">
        <title>Genomic Analysis of Calderihabitans maritimus KKC1, a Thermophilic, Hydrogenogenic, Carboxydotrophic Bacterium Isolated from Marine Sediment.</title>
        <authorList>
            <person name="Omae K."/>
            <person name="Yoneda Y."/>
            <person name="Fukuyama Y."/>
            <person name="Yoshida T."/>
            <person name="Sako Y."/>
        </authorList>
    </citation>
    <scope>NUCLEOTIDE SEQUENCE [LARGE SCALE GENOMIC DNA]</scope>
    <source>
        <strain evidence="2">KKC1</strain>
    </source>
</reference>
<accession>A0A1Z5HUY4</accession>
<keyword evidence="2" id="KW-1185">Reference proteome</keyword>
<protein>
    <submittedName>
        <fullName evidence="1">Uncharacterized protein conserved in bacteria</fullName>
    </submittedName>
</protein>
<dbReference type="AlphaFoldDB" id="A0A1Z5HUY4"/>
<gene>
    <name evidence="1" type="ORF">KKC1_22860</name>
</gene>
<sequence length="54" mass="6063">MSLDSSTCIRCGQSLRLAETSMPDQPAVFVPGKGELCAECYRELSPEEYKKYFP</sequence>
<organism evidence="1 2">
    <name type="scientific">Calderihabitans maritimus</name>
    <dbReference type="NCBI Taxonomy" id="1246530"/>
    <lineage>
        <taxon>Bacteria</taxon>
        <taxon>Bacillati</taxon>
        <taxon>Bacillota</taxon>
        <taxon>Clostridia</taxon>
        <taxon>Neomoorellales</taxon>
        <taxon>Calderihabitantaceae</taxon>
        <taxon>Calderihabitans</taxon>
    </lineage>
</organism>
<name>A0A1Z5HUY4_9FIRM</name>